<dbReference type="PROSITE" id="PS50026">
    <property type="entry name" value="EGF_3"/>
    <property type="match status" value="1"/>
</dbReference>
<feature type="compositionally biased region" description="Polar residues" evidence="2">
    <location>
        <begin position="45"/>
        <end position="57"/>
    </location>
</feature>
<dbReference type="Proteomes" id="UP000887566">
    <property type="component" value="Unplaced"/>
</dbReference>
<feature type="chain" id="PRO_5037502719" evidence="3">
    <location>
        <begin position="20"/>
        <end position="226"/>
    </location>
</feature>
<protein>
    <submittedName>
        <fullName evidence="6">EGF-like domain-containing protein</fullName>
    </submittedName>
</protein>
<dbReference type="SMART" id="SM00181">
    <property type="entry name" value="EGF"/>
    <property type="match status" value="2"/>
</dbReference>
<dbReference type="PROSITE" id="PS01186">
    <property type="entry name" value="EGF_2"/>
    <property type="match status" value="2"/>
</dbReference>
<dbReference type="InterPro" id="IPR000742">
    <property type="entry name" value="EGF"/>
</dbReference>
<evidence type="ECO:0000256" key="1">
    <source>
        <dbReference type="PROSITE-ProRule" id="PRU00076"/>
    </source>
</evidence>
<proteinExistence type="predicted"/>
<evidence type="ECO:0000259" key="4">
    <source>
        <dbReference type="PROSITE" id="PS50026"/>
    </source>
</evidence>
<feature type="domain" description="EGF-like" evidence="4">
    <location>
        <begin position="113"/>
        <end position="150"/>
    </location>
</feature>
<reference evidence="6" key="1">
    <citation type="submission" date="2022-11" db="UniProtKB">
        <authorList>
            <consortium name="WormBaseParasite"/>
        </authorList>
    </citation>
    <scope>IDENTIFICATION</scope>
</reference>
<feature type="compositionally biased region" description="Low complexity" evidence="2">
    <location>
        <begin position="30"/>
        <end position="44"/>
    </location>
</feature>
<dbReference type="Pfam" id="PF23106">
    <property type="entry name" value="EGF_Teneurin"/>
    <property type="match status" value="1"/>
</dbReference>
<evidence type="ECO:0000256" key="2">
    <source>
        <dbReference type="SAM" id="MobiDB-lite"/>
    </source>
</evidence>
<evidence type="ECO:0000313" key="5">
    <source>
        <dbReference type="Proteomes" id="UP000887566"/>
    </source>
</evidence>
<feature type="disulfide bond" evidence="1">
    <location>
        <begin position="140"/>
        <end position="149"/>
    </location>
</feature>
<dbReference type="WBParaSite" id="PSAMB.scaffold4671size13909.g24892.t1">
    <property type="protein sequence ID" value="PSAMB.scaffold4671size13909.g24892.t1"/>
    <property type="gene ID" value="PSAMB.scaffold4671size13909.g24892"/>
</dbReference>
<keyword evidence="1" id="KW-1015">Disulfide bond</keyword>
<keyword evidence="5" id="KW-1185">Reference proteome</keyword>
<name>A0A914WNA4_9BILA</name>
<dbReference type="SUPFAM" id="SSF57196">
    <property type="entry name" value="EGF/Laminin"/>
    <property type="match status" value="2"/>
</dbReference>
<accession>A0A914WNA4</accession>
<sequence>MKFLLIVTLLLCIAASTRAQETTASVNDLPDSSSPDSTISQQSTEASPSSTDAPMTSTPVAICTTTTEQSTMPSDDQYCYNGGTASCSCPPGFTGQRCESLVDWCNTTSVYEDGMETSVSLCGPHGTCHFDQSNGSYCECDQGWTGKFCDTPIPDQVLISTRCHFNYGAANPNPDCKDGFRCLPDKLNCGFVTCSSPDNIGWCLPIPTHQKIMAAFMKMQSNRFRL</sequence>
<comment type="caution">
    <text evidence="1">Lacks conserved residue(s) required for the propagation of feature annotation.</text>
</comment>
<dbReference type="Gene3D" id="2.10.25.10">
    <property type="entry name" value="Laminin"/>
    <property type="match status" value="2"/>
</dbReference>
<organism evidence="5 6">
    <name type="scientific">Plectus sambesii</name>
    <dbReference type="NCBI Taxonomy" id="2011161"/>
    <lineage>
        <taxon>Eukaryota</taxon>
        <taxon>Metazoa</taxon>
        <taxon>Ecdysozoa</taxon>
        <taxon>Nematoda</taxon>
        <taxon>Chromadorea</taxon>
        <taxon>Plectida</taxon>
        <taxon>Plectina</taxon>
        <taxon>Plectoidea</taxon>
        <taxon>Plectidae</taxon>
        <taxon>Plectus</taxon>
    </lineage>
</organism>
<dbReference type="PROSITE" id="PS00022">
    <property type="entry name" value="EGF_1"/>
    <property type="match status" value="2"/>
</dbReference>
<keyword evidence="3" id="KW-0732">Signal</keyword>
<feature type="region of interest" description="Disordered" evidence="2">
    <location>
        <begin position="23"/>
        <end position="57"/>
    </location>
</feature>
<evidence type="ECO:0000313" key="6">
    <source>
        <dbReference type="WBParaSite" id="PSAMB.scaffold4671size13909.g24892.t1"/>
    </source>
</evidence>
<evidence type="ECO:0000256" key="3">
    <source>
        <dbReference type="SAM" id="SignalP"/>
    </source>
</evidence>
<keyword evidence="1" id="KW-0245">EGF-like domain</keyword>
<feature type="signal peptide" evidence="3">
    <location>
        <begin position="1"/>
        <end position="19"/>
    </location>
</feature>
<dbReference type="AlphaFoldDB" id="A0A914WNA4"/>